<dbReference type="EMBL" id="NRRY01000061">
    <property type="protein sequence ID" value="MBK1621180.1"/>
    <property type="molecule type" value="Genomic_DNA"/>
</dbReference>
<sequence>MLIYARRFGCVGFKRMTESVESRSIRFGSGLGSTKCARMRSNALPYDRLTPCSLRSLLGAKVTMTDAMLGVAILIGDSQ</sequence>
<accession>A0A9X1B634</accession>
<proteinExistence type="predicted"/>
<dbReference type="Proteomes" id="UP001138768">
    <property type="component" value="Unassembled WGS sequence"/>
</dbReference>
<reference evidence="1 2" key="1">
    <citation type="journal article" date="2020" name="Microorganisms">
        <title>Osmotic Adaptation and Compatible Solute Biosynthesis of Phototrophic Bacteria as Revealed from Genome Analyses.</title>
        <authorList>
            <person name="Imhoff J.F."/>
            <person name="Rahn T."/>
            <person name="Kunzel S."/>
            <person name="Keller A."/>
            <person name="Neulinger S.C."/>
        </authorList>
    </citation>
    <scope>NUCLEOTIDE SEQUENCE [LARGE SCALE GENOMIC DNA]</scope>
    <source>
        <strain evidence="1 2">DSM 25653</strain>
    </source>
</reference>
<gene>
    <name evidence="1" type="ORF">CKO42_22730</name>
</gene>
<protein>
    <submittedName>
        <fullName evidence="1">Uncharacterized protein</fullName>
    </submittedName>
</protein>
<dbReference type="AlphaFoldDB" id="A0A9X1B634"/>
<keyword evidence="2" id="KW-1185">Reference proteome</keyword>
<evidence type="ECO:0000313" key="1">
    <source>
        <dbReference type="EMBL" id="MBK1621180.1"/>
    </source>
</evidence>
<comment type="caution">
    <text evidence="1">The sequence shown here is derived from an EMBL/GenBank/DDBJ whole genome shotgun (WGS) entry which is preliminary data.</text>
</comment>
<evidence type="ECO:0000313" key="2">
    <source>
        <dbReference type="Proteomes" id="UP001138768"/>
    </source>
</evidence>
<organism evidence="1 2">
    <name type="scientific">Lamprobacter modestohalophilus</name>
    <dbReference type="NCBI Taxonomy" id="1064514"/>
    <lineage>
        <taxon>Bacteria</taxon>
        <taxon>Pseudomonadati</taxon>
        <taxon>Pseudomonadota</taxon>
        <taxon>Gammaproteobacteria</taxon>
        <taxon>Chromatiales</taxon>
        <taxon>Chromatiaceae</taxon>
        <taxon>Lamprobacter</taxon>
    </lineage>
</organism>
<name>A0A9X1B634_9GAMM</name>